<dbReference type="InterPro" id="IPR039569">
    <property type="entry name" value="FAS1-like_DH_region"/>
</dbReference>
<sequence length="158" mass="17468">MDMAAQESGVDDTRPTDGNGPAFPVVMELGKFREFVRATRGTDGYSRRPDAVTPPTFLSVFLHWAPPDALPYTRQGLEADRVLHGGREFVFSGPPPKVGARLTAQQRVEKTYTKTGRRGGTMRFVVALTEFRDESGHVVAEMRNTTIETGRPALEEES</sequence>
<evidence type="ECO:0000256" key="1">
    <source>
        <dbReference type="SAM" id="MobiDB-lite"/>
    </source>
</evidence>
<dbReference type="EMBL" id="BAAAQK010000005">
    <property type="protein sequence ID" value="GAA1845344.1"/>
    <property type="molecule type" value="Genomic_DNA"/>
</dbReference>
<organism evidence="3 4">
    <name type="scientific">Pseudonocardia ailaonensis</name>
    <dbReference type="NCBI Taxonomy" id="367279"/>
    <lineage>
        <taxon>Bacteria</taxon>
        <taxon>Bacillati</taxon>
        <taxon>Actinomycetota</taxon>
        <taxon>Actinomycetes</taxon>
        <taxon>Pseudonocardiales</taxon>
        <taxon>Pseudonocardiaceae</taxon>
        <taxon>Pseudonocardia</taxon>
    </lineage>
</organism>
<feature type="region of interest" description="Disordered" evidence="1">
    <location>
        <begin position="1"/>
        <end position="23"/>
    </location>
</feature>
<name>A0ABN2MZ73_9PSEU</name>
<accession>A0ABN2MZ73</accession>
<protein>
    <recommendedName>
        <fullName evidence="2">FAS1-like dehydratase domain-containing protein</fullName>
    </recommendedName>
</protein>
<keyword evidence="4" id="KW-1185">Reference proteome</keyword>
<comment type="caution">
    <text evidence="3">The sequence shown here is derived from an EMBL/GenBank/DDBJ whole genome shotgun (WGS) entry which is preliminary data.</text>
</comment>
<evidence type="ECO:0000259" key="2">
    <source>
        <dbReference type="Pfam" id="PF13452"/>
    </source>
</evidence>
<dbReference type="Proteomes" id="UP001500449">
    <property type="component" value="Unassembled WGS sequence"/>
</dbReference>
<dbReference type="InterPro" id="IPR029069">
    <property type="entry name" value="HotDog_dom_sf"/>
</dbReference>
<feature type="domain" description="FAS1-like dehydratase" evidence="2">
    <location>
        <begin position="33"/>
        <end position="142"/>
    </location>
</feature>
<evidence type="ECO:0000313" key="3">
    <source>
        <dbReference type="EMBL" id="GAA1845344.1"/>
    </source>
</evidence>
<evidence type="ECO:0000313" key="4">
    <source>
        <dbReference type="Proteomes" id="UP001500449"/>
    </source>
</evidence>
<proteinExistence type="predicted"/>
<reference evidence="3 4" key="1">
    <citation type="journal article" date="2019" name="Int. J. Syst. Evol. Microbiol.">
        <title>The Global Catalogue of Microorganisms (GCM) 10K type strain sequencing project: providing services to taxonomists for standard genome sequencing and annotation.</title>
        <authorList>
            <consortium name="The Broad Institute Genomics Platform"/>
            <consortium name="The Broad Institute Genome Sequencing Center for Infectious Disease"/>
            <person name="Wu L."/>
            <person name="Ma J."/>
        </authorList>
    </citation>
    <scope>NUCLEOTIDE SEQUENCE [LARGE SCALE GENOMIC DNA]</scope>
    <source>
        <strain evidence="3 4">JCM 16009</strain>
    </source>
</reference>
<gene>
    <name evidence="3" type="ORF">GCM10009836_26100</name>
</gene>
<dbReference type="Pfam" id="PF13452">
    <property type="entry name" value="FAS1_DH_region"/>
    <property type="match status" value="1"/>
</dbReference>
<dbReference type="Gene3D" id="3.10.129.10">
    <property type="entry name" value="Hotdog Thioesterase"/>
    <property type="match status" value="1"/>
</dbReference>
<dbReference type="SUPFAM" id="SSF54637">
    <property type="entry name" value="Thioesterase/thiol ester dehydrase-isomerase"/>
    <property type="match status" value="1"/>
</dbReference>